<protein>
    <submittedName>
        <fullName evidence="2">Glycosyl hydrolase, BNR repeat protein</fullName>
    </submittedName>
</protein>
<name>A0A0G0PVE1_9BACT</name>
<dbReference type="CDD" id="cd15482">
    <property type="entry name" value="Sialidase_non-viral"/>
    <property type="match status" value="1"/>
</dbReference>
<dbReference type="SUPFAM" id="SSF110296">
    <property type="entry name" value="Oligoxyloglucan reducing end-specific cellobiohydrolase"/>
    <property type="match status" value="2"/>
</dbReference>
<dbReference type="PANTHER" id="PTHR43739:SF5">
    <property type="entry name" value="EXO-ALPHA-SIALIDASE"/>
    <property type="match status" value="1"/>
</dbReference>
<keyword evidence="1" id="KW-0732">Signal</keyword>
<keyword evidence="2" id="KW-0378">Hydrolase</keyword>
<dbReference type="PANTHER" id="PTHR43739">
    <property type="entry name" value="XYLOGLUCANASE (EUROFUNG)"/>
    <property type="match status" value="1"/>
</dbReference>
<dbReference type="Proteomes" id="UP000034137">
    <property type="component" value="Unassembled WGS sequence"/>
</dbReference>
<evidence type="ECO:0000313" key="3">
    <source>
        <dbReference type="Proteomes" id="UP000034137"/>
    </source>
</evidence>
<dbReference type="PROSITE" id="PS51257">
    <property type="entry name" value="PROKAR_LIPOPROTEIN"/>
    <property type="match status" value="1"/>
</dbReference>
<comment type="caution">
    <text evidence="2">The sequence shown here is derived from an EMBL/GenBank/DDBJ whole genome shotgun (WGS) entry which is preliminary data.</text>
</comment>
<proteinExistence type="predicted"/>
<dbReference type="EMBL" id="LBXO01000048">
    <property type="protein sequence ID" value="KKR31898.1"/>
    <property type="molecule type" value="Genomic_DNA"/>
</dbReference>
<organism evidence="2 3">
    <name type="scientific">Candidatus Falkowbacteria bacterium GW2011_GWF2_39_8</name>
    <dbReference type="NCBI Taxonomy" id="1618642"/>
    <lineage>
        <taxon>Bacteria</taxon>
        <taxon>Candidatus Falkowiibacteriota</taxon>
    </lineage>
</organism>
<sequence>MNKKFIFLTLLLLPFVLSGCGVTFSNGGGELGGGNDGGIYRSDNKGSTWMQKTLIPSVAGKPGNFGFLDSYSLAIDPSDSKAIYLGMIENGLIYSYDRGDGWHKANGLSQATIRSIAIDPNYKCTLYVTVDNKVMKSNDCSRTWAQAFYDNDLALKVNTIVIDPIDGNNVFIGTSRGEVIKSTNRGGSWQTINRFDANTTRLIISPENPKIMFAATEGRSLHFSEDAGNNWVKLDESLKDFKDSVNFKDLVFSTDKPNRVFLASRYGLLRSDNLGRSWEKIELITPEAEATINSLAVSPKNDNEIYYVTNTTFYRTADGGKSWTTKKLPTSRVGWRLKIDPDNPSILYLAVRQIK</sequence>
<evidence type="ECO:0000313" key="2">
    <source>
        <dbReference type="EMBL" id="KKR31898.1"/>
    </source>
</evidence>
<gene>
    <name evidence="2" type="ORF">UT64_C0048G0004</name>
</gene>
<evidence type="ECO:0000256" key="1">
    <source>
        <dbReference type="SAM" id="SignalP"/>
    </source>
</evidence>
<reference evidence="2 3" key="1">
    <citation type="journal article" date="2015" name="Nature">
        <title>rRNA introns, odd ribosomes, and small enigmatic genomes across a large radiation of phyla.</title>
        <authorList>
            <person name="Brown C.T."/>
            <person name="Hug L.A."/>
            <person name="Thomas B.C."/>
            <person name="Sharon I."/>
            <person name="Castelle C.J."/>
            <person name="Singh A."/>
            <person name="Wilkins M.J."/>
            <person name="Williams K.H."/>
            <person name="Banfield J.F."/>
        </authorList>
    </citation>
    <scope>NUCLEOTIDE SEQUENCE [LARGE SCALE GENOMIC DNA]</scope>
</reference>
<feature type="signal peptide" evidence="1">
    <location>
        <begin position="1"/>
        <end position="19"/>
    </location>
</feature>
<dbReference type="GO" id="GO:0016787">
    <property type="term" value="F:hydrolase activity"/>
    <property type="evidence" value="ECO:0007669"/>
    <property type="project" value="UniProtKB-KW"/>
</dbReference>
<accession>A0A0G0PVE1</accession>
<feature type="chain" id="PRO_5002533932" evidence="1">
    <location>
        <begin position="20"/>
        <end position="355"/>
    </location>
</feature>
<dbReference type="Gene3D" id="2.130.10.10">
    <property type="entry name" value="YVTN repeat-like/Quinoprotein amine dehydrogenase"/>
    <property type="match status" value="3"/>
</dbReference>
<dbReference type="InterPro" id="IPR052025">
    <property type="entry name" value="Xyloglucanase_GH74"/>
</dbReference>
<dbReference type="GO" id="GO:0010411">
    <property type="term" value="P:xyloglucan metabolic process"/>
    <property type="evidence" value="ECO:0007669"/>
    <property type="project" value="TreeGrafter"/>
</dbReference>
<dbReference type="InterPro" id="IPR015943">
    <property type="entry name" value="WD40/YVTN_repeat-like_dom_sf"/>
</dbReference>
<dbReference type="AlphaFoldDB" id="A0A0G0PVE1"/>